<evidence type="ECO:0000313" key="11">
    <source>
        <dbReference type="EMBL" id="MFC5711411.1"/>
    </source>
</evidence>
<evidence type="ECO:0000256" key="1">
    <source>
        <dbReference type="ARBA" id="ARBA00004429"/>
    </source>
</evidence>
<evidence type="ECO:0000256" key="8">
    <source>
        <dbReference type="ARBA" id="ARBA00038436"/>
    </source>
</evidence>
<dbReference type="PANTHER" id="PTHR35011">
    <property type="entry name" value="2,3-DIKETO-L-GULONATE TRAP TRANSPORTER SMALL PERMEASE PROTEIN YIAM"/>
    <property type="match status" value="1"/>
</dbReference>
<keyword evidence="6 9" id="KW-1133">Transmembrane helix</keyword>
<proteinExistence type="inferred from homology"/>
<evidence type="ECO:0000256" key="5">
    <source>
        <dbReference type="ARBA" id="ARBA00022692"/>
    </source>
</evidence>
<dbReference type="InterPro" id="IPR055348">
    <property type="entry name" value="DctQ"/>
</dbReference>
<feature type="transmembrane region" description="Helical" evidence="9">
    <location>
        <begin position="118"/>
        <end position="143"/>
    </location>
</feature>
<keyword evidence="5 9" id="KW-0812">Transmembrane</keyword>
<comment type="similarity">
    <text evidence="8">Belongs to the TRAP transporter small permease family.</text>
</comment>
<organism evidence="11 12">
    <name type="scientific">Thalassorhabdus alkalitolerans</name>
    <dbReference type="NCBI Taxonomy" id="2282697"/>
    <lineage>
        <taxon>Bacteria</taxon>
        <taxon>Bacillati</taxon>
        <taxon>Bacillota</taxon>
        <taxon>Bacilli</taxon>
        <taxon>Bacillales</taxon>
        <taxon>Bacillaceae</taxon>
        <taxon>Thalassorhabdus</taxon>
    </lineage>
</organism>
<dbReference type="Pfam" id="PF04290">
    <property type="entry name" value="DctQ"/>
    <property type="match status" value="1"/>
</dbReference>
<feature type="domain" description="Tripartite ATP-independent periplasmic transporters DctQ component" evidence="10">
    <location>
        <begin position="24"/>
        <end position="149"/>
    </location>
</feature>
<evidence type="ECO:0000313" key="12">
    <source>
        <dbReference type="Proteomes" id="UP001596142"/>
    </source>
</evidence>
<comment type="subcellular location">
    <subcellularLocation>
        <location evidence="1">Cell inner membrane</location>
        <topology evidence="1">Multi-pass membrane protein</topology>
    </subcellularLocation>
</comment>
<keyword evidence="4" id="KW-0997">Cell inner membrane</keyword>
<dbReference type="EMBL" id="JBHSOZ010000002">
    <property type="protein sequence ID" value="MFC5711411.1"/>
    <property type="molecule type" value="Genomic_DNA"/>
</dbReference>
<comment type="caution">
    <text evidence="11">The sequence shown here is derived from an EMBL/GenBank/DDBJ whole genome shotgun (WGS) entry which is preliminary data.</text>
</comment>
<dbReference type="RefSeq" id="WP_054637847.1">
    <property type="nucleotide sequence ID" value="NZ_JBHSOZ010000002.1"/>
</dbReference>
<gene>
    <name evidence="11" type="ORF">ACFPU1_01310</name>
</gene>
<feature type="transmembrane region" description="Helical" evidence="9">
    <location>
        <begin position="12"/>
        <end position="35"/>
    </location>
</feature>
<dbReference type="Proteomes" id="UP001596142">
    <property type="component" value="Unassembled WGS sequence"/>
</dbReference>
<keyword evidence="3" id="KW-1003">Cell membrane</keyword>
<evidence type="ECO:0000256" key="2">
    <source>
        <dbReference type="ARBA" id="ARBA00022448"/>
    </source>
</evidence>
<evidence type="ECO:0000259" key="10">
    <source>
        <dbReference type="Pfam" id="PF04290"/>
    </source>
</evidence>
<keyword evidence="12" id="KW-1185">Reference proteome</keyword>
<name>A0ABW0YIB0_9BACI</name>
<keyword evidence="2" id="KW-0813">Transport</keyword>
<evidence type="ECO:0000256" key="3">
    <source>
        <dbReference type="ARBA" id="ARBA00022475"/>
    </source>
</evidence>
<evidence type="ECO:0000256" key="4">
    <source>
        <dbReference type="ARBA" id="ARBA00022519"/>
    </source>
</evidence>
<reference evidence="12" key="1">
    <citation type="journal article" date="2019" name="Int. J. Syst. Evol. Microbiol.">
        <title>The Global Catalogue of Microorganisms (GCM) 10K type strain sequencing project: providing services to taxonomists for standard genome sequencing and annotation.</title>
        <authorList>
            <consortium name="The Broad Institute Genomics Platform"/>
            <consortium name="The Broad Institute Genome Sequencing Center for Infectious Disease"/>
            <person name="Wu L."/>
            <person name="Ma J."/>
        </authorList>
    </citation>
    <scope>NUCLEOTIDE SEQUENCE [LARGE SCALE GENOMIC DNA]</scope>
    <source>
        <strain evidence="12">CECT 7184</strain>
    </source>
</reference>
<accession>A0ABW0YIB0</accession>
<dbReference type="InterPro" id="IPR007387">
    <property type="entry name" value="TRAP_DctQ"/>
</dbReference>
<sequence>MAKIDYILGKVMEGLLFLGLFLTAAVTLLQVVFRYVLGQSLAWSQEFVLICFVYTVLFGAVLGIKNSEHLQVDLLDKAPEPIRKISVILEFLIVFALIAVLVYYGFQLFLNNLQSGQIVGILPVPVAYVYLAIPVSGLFMLYFQVRKVMKK</sequence>
<dbReference type="PANTHER" id="PTHR35011:SF2">
    <property type="entry name" value="2,3-DIKETO-L-GULONATE TRAP TRANSPORTER SMALL PERMEASE PROTEIN YIAM"/>
    <property type="match status" value="1"/>
</dbReference>
<feature type="transmembrane region" description="Helical" evidence="9">
    <location>
        <begin position="85"/>
        <end position="106"/>
    </location>
</feature>
<evidence type="ECO:0000256" key="6">
    <source>
        <dbReference type="ARBA" id="ARBA00022989"/>
    </source>
</evidence>
<feature type="transmembrane region" description="Helical" evidence="9">
    <location>
        <begin position="47"/>
        <end position="64"/>
    </location>
</feature>
<evidence type="ECO:0000256" key="9">
    <source>
        <dbReference type="SAM" id="Phobius"/>
    </source>
</evidence>
<evidence type="ECO:0000256" key="7">
    <source>
        <dbReference type="ARBA" id="ARBA00023136"/>
    </source>
</evidence>
<keyword evidence="7 9" id="KW-0472">Membrane</keyword>
<protein>
    <submittedName>
        <fullName evidence="11">TRAP transporter small permease</fullName>
    </submittedName>
</protein>